<dbReference type="InterPro" id="IPR010177">
    <property type="entry name" value="Paired_CXXCH_1"/>
</dbReference>
<dbReference type="HOGENOM" id="CLU_017029_0_0_0"/>
<dbReference type="STRING" id="880073.Cabys_3861"/>
<keyword evidence="1 2" id="KW-0732">Signal</keyword>
<reference evidence="6 7" key="1">
    <citation type="submission" date="2011-09" db="EMBL/GenBank/DDBJ databases">
        <title>The permanent draft genome of Caldithrix abyssi DSM 13497.</title>
        <authorList>
            <consortium name="US DOE Joint Genome Institute (JGI-PGF)"/>
            <person name="Lucas S."/>
            <person name="Han J."/>
            <person name="Lapidus A."/>
            <person name="Bruce D."/>
            <person name="Goodwin L."/>
            <person name="Pitluck S."/>
            <person name="Peters L."/>
            <person name="Kyrpides N."/>
            <person name="Mavromatis K."/>
            <person name="Ivanova N."/>
            <person name="Mikhailova N."/>
            <person name="Chertkov O."/>
            <person name="Detter J.C."/>
            <person name="Tapia R."/>
            <person name="Han C."/>
            <person name="Land M."/>
            <person name="Hauser L."/>
            <person name="Markowitz V."/>
            <person name="Cheng J.-F."/>
            <person name="Hugenholtz P."/>
            <person name="Woyke T."/>
            <person name="Wu D."/>
            <person name="Spring S."/>
            <person name="Brambilla E."/>
            <person name="Klenk H.-P."/>
            <person name="Eisen J.A."/>
        </authorList>
    </citation>
    <scope>NUCLEOTIDE SEQUENCE [LARGE SCALE GENOMIC DNA]</scope>
    <source>
        <strain evidence="6 7">DSM 13497</strain>
    </source>
</reference>
<evidence type="ECO:0000256" key="1">
    <source>
        <dbReference type="ARBA" id="ARBA00022729"/>
    </source>
</evidence>
<gene>
    <name evidence="5" type="ORF">Cabys_3861</name>
    <name evidence="6" type="ORF">Calab_1263</name>
</gene>
<dbReference type="eggNOG" id="COG3303">
    <property type="taxonomic scope" value="Bacteria"/>
</dbReference>
<dbReference type="PaxDb" id="880073-Calab_1263"/>
<proteinExistence type="predicted"/>
<organism evidence="6 7">
    <name type="scientific">Caldithrix abyssi DSM 13497</name>
    <dbReference type="NCBI Taxonomy" id="880073"/>
    <lineage>
        <taxon>Bacteria</taxon>
        <taxon>Pseudomonadati</taxon>
        <taxon>Calditrichota</taxon>
        <taxon>Calditrichia</taxon>
        <taxon>Calditrichales</taxon>
        <taxon>Calditrichaceae</taxon>
        <taxon>Caldithrix</taxon>
    </lineage>
</organism>
<dbReference type="PANTHER" id="PTHR35038:SF8">
    <property type="entry name" value="C-TYPE POLYHEME CYTOCHROME OMCC"/>
    <property type="match status" value="1"/>
</dbReference>
<protein>
    <submittedName>
        <fullName evidence="6">Cytochrome C family protein</fullName>
    </submittedName>
    <submittedName>
        <fullName evidence="5">Doubled CXXCH domain-containing protein</fullName>
    </submittedName>
</protein>
<dbReference type="InParanoid" id="H1XY14"/>
<feature type="domain" description="Doubled CXXCH motif" evidence="3">
    <location>
        <begin position="175"/>
        <end position="207"/>
    </location>
</feature>
<evidence type="ECO:0000259" key="4">
    <source>
        <dbReference type="Pfam" id="PF22113"/>
    </source>
</evidence>
<dbReference type="Pfam" id="PF09699">
    <property type="entry name" value="Paired_CXXCH_1"/>
    <property type="match status" value="2"/>
</dbReference>
<dbReference type="InterPro" id="IPR051829">
    <property type="entry name" value="Multiheme_Cytochr_ET"/>
</dbReference>
<dbReference type="OrthoDB" id="5427780at2"/>
<dbReference type="KEGG" id="caby:Cabys_3861"/>
<dbReference type="AlphaFoldDB" id="H1XY14"/>
<dbReference type="Proteomes" id="UP000183868">
    <property type="component" value="Chromosome"/>
</dbReference>
<reference evidence="5 8" key="2">
    <citation type="submission" date="2016-11" db="EMBL/GenBank/DDBJ databases">
        <title>Genomic analysis of Caldithrix abyssi and proposal of a novel bacterial phylum Caldithrichaeota.</title>
        <authorList>
            <person name="Kublanov I."/>
            <person name="Sigalova O."/>
            <person name="Gavrilov S."/>
            <person name="Lebedinsky A."/>
            <person name="Ivanova N."/>
            <person name="Daum C."/>
            <person name="Reddy T."/>
            <person name="Klenk H.P."/>
            <person name="Goker M."/>
            <person name="Reva O."/>
            <person name="Miroshnichenko M."/>
            <person name="Kyprides N."/>
            <person name="Woyke T."/>
            <person name="Gelfand M."/>
        </authorList>
    </citation>
    <scope>NUCLEOTIDE SEQUENCE [LARGE SCALE GENOMIC DNA]</scope>
    <source>
        <strain evidence="5 8">LF13</strain>
    </source>
</reference>
<accession>H1XY14</accession>
<sequence length="562" mass="61902" precursor="true">MNRSYFRFLAIFFFSIQSLVLSQSIQNTVHNLSVSGPGTIKAESETEICVFCHTPHKANPIAPLWNRESPGTIYTLYNSSTFDASAGQPDGSSILCLSCHDGTIALGSVLSRAQDIVMSGGITTLPAGNTNLGTDLSDDHPVSLIYDVNLSTMDPELVDPSTLNGPVYLENGKLQCTSCHDPHKDIYGKFLVATNQNSDLCLYCHQKSGWQQTSHSQSTAQWNGSGSDPWYHTDYNTVSENACENCHNPHNASGHEFLMNQVSEENNCLVCHNGNVASKDIEAQLSKPYRHDVYLYSNIHQPEEAATVQTKHVECVDCHNPHQAQNQAATAPDASGFLQGAKGVDTNGNPVSSVQYQYEVCYRCHADSPDKPGSSISRQIQQTNVRLEFDPNNPSFHPVEAPGVNNNVPSLISPYTESSVIYCTDCHASDGAAPAGPHGSIYPQILKYRYETADNTRESYQNYELCYQCHDRNKIINSNTKFGKKVHREHIVGEDTPCSACHDAHGISSTQGNSTNNTHLINFDVNIVFPNSNGQLKFVDRGDFSGECYLKCHGKDHRPKKY</sequence>
<evidence type="ECO:0000313" key="5">
    <source>
        <dbReference type="EMBL" id="APF20606.1"/>
    </source>
</evidence>
<dbReference type="EMBL" id="CP018099">
    <property type="protein sequence ID" value="APF20606.1"/>
    <property type="molecule type" value="Genomic_DNA"/>
</dbReference>
<dbReference type="Gene3D" id="1.10.1130.10">
    <property type="entry name" value="Flavocytochrome C3, Chain A"/>
    <property type="match status" value="3"/>
</dbReference>
<dbReference type="EMBL" id="CM001402">
    <property type="protein sequence ID" value="EHO40889.1"/>
    <property type="molecule type" value="Genomic_DNA"/>
</dbReference>
<name>H1XY14_CALAY</name>
<evidence type="ECO:0000259" key="3">
    <source>
        <dbReference type="Pfam" id="PF09699"/>
    </source>
</evidence>
<feature type="domain" description="Doubled CXXCH motif" evidence="3">
    <location>
        <begin position="423"/>
        <end position="474"/>
    </location>
</feature>
<dbReference type="SUPFAM" id="SSF48695">
    <property type="entry name" value="Multiheme cytochromes"/>
    <property type="match status" value="2"/>
</dbReference>
<evidence type="ECO:0000256" key="2">
    <source>
        <dbReference type="SAM" id="SignalP"/>
    </source>
</evidence>
<dbReference type="Proteomes" id="UP000004671">
    <property type="component" value="Chromosome"/>
</dbReference>
<dbReference type="RefSeq" id="WP_006927952.1">
    <property type="nucleotide sequence ID" value="NZ_CM001402.1"/>
</dbReference>
<dbReference type="InterPro" id="IPR036280">
    <property type="entry name" value="Multihaem_cyt_sf"/>
</dbReference>
<evidence type="ECO:0000313" key="6">
    <source>
        <dbReference type="EMBL" id="EHO40889.1"/>
    </source>
</evidence>
<evidence type="ECO:0000313" key="8">
    <source>
        <dbReference type="Proteomes" id="UP000183868"/>
    </source>
</evidence>
<dbReference type="PANTHER" id="PTHR35038">
    <property type="entry name" value="DISSIMILATORY SULFITE REDUCTASE SIRA"/>
    <property type="match status" value="1"/>
</dbReference>
<feature type="domain" description="Outer membrane cytochrome MtrC/MtrF-like" evidence="4">
    <location>
        <begin position="236"/>
        <end position="373"/>
    </location>
</feature>
<dbReference type="NCBIfam" id="TIGR01905">
    <property type="entry name" value="paired_CXXCH_1"/>
    <property type="match status" value="1"/>
</dbReference>
<dbReference type="Pfam" id="PF22113">
    <property type="entry name" value="Mtrc-MtrF_II-IV_dom"/>
    <property type="match status" value="1"/>
</dbReference>
<dbReference type="InterPro" id="IPR054337">
    <property type="entry name" value="Mtrc-MtrF-like_dom_II/IV"/>
</dbReference>
<evidence type="ECO:0000313" key="7">
    <source>
        <dbReference type="Proteomes" id="UP000004671"/>
    </source>
</evidence>
<keyword evidence="7" id="KW-1185">Reference proteome</keyword>
<feature type="chain" id="PRO_5010497936" evidence="2">
    <location>
        <begin position="23"/>
        <end position="562"/>
    </location>
</feature>
<feature type="signal peptide" evidence="2">
    <location>
        <begin position="1"/>
        <end position="22"/>
    </location>
</feature>